<comment type="caution">
    <text evidence="2">The sequence shown here is derived from an EMBL/GenBank/DDBJ whole genome shotgun (WGS) entry which is preliminary data.</text>
</comment>
<evidence type="ECO:0000256" key="1">
    <source>
        <dbReference type="SAM" id="MobiDB-lite"/>
    </source>
</evidence>
<reference evidence="2 3" key="1">
    <citation type="submission" date="2023-02" db="EMBL/GenBank/DDBJ databases">
        <title>LHISI_Scaffold_Assembly.</title>
        <authorList>
            <person name="Stuart O.P."/>
            <person name="Cleave R."/>
            <person name="Magrath M.J.L."/>
            <person name="Mikheyev A.S."/>
        </authorList>
    </citation>
    <scope>NUCLEOTIDE SEQUENCE [LARGE SCALE GENOMIC DNA]</scope>
    <source>
        <strain evidence="2">Daus_M_001</strain>
        <tissue evidence="2">Leg muscle</tissue>
    </source>
</reference>
<organism evidence="2 3">
    <name type="scientific">Dryococelus australis</name>
    <dbReference type="NCBI Taxonomy" id="614101"/>
    <lineage>
        <taxon>Eukaryota</taxon>
        <taxon>Metazoa</taxon>
        <taxon>Ecdysozoa</taxon>
        <taxon>Arthropoda</taxon>
        <taxon>Hexapoda</taxon>
        <taxon>Insecta</taxon>
        <taxon>Pterygota</taxon>
        <taxon>Neoptera</taxon>
        <taxon>Polyneoptera</taxon>
        <taxon>Phasmatodea</taxon>
        <taxon>Verophasmatodea</taxon>
        <taxon>Anareolatae</taxon>
        <taxon>Phasmatidae</taxon>
        <taxon>Eurycanthinae</taxon>
        <taxon>Dryococelus</taxon>
    </lineage>
</organism>
<evidence type="ECO:0000313" key="2">
    <source>
        <dbReference type="EMBL" id="KAJ8878816.1"/>
    </source>
</evidence>
<keyword evidence="3" id="KW-1185">Reference proteome</keyword>
<accession>A0ABQ9H3E4</accession>
<proteinExistence type="predicted"/>
<evidence type="ECO:0000313" key="3">
    <source>
        <dbReference type="Proteomes" id="UP001159363"/>
    </source>
</evidence>
<dbReference type="EMBL" id="JARBHB010000007">
    <property type="protein sequence ID" value="KAJ8878816.1"/>
    <property type="molecule type" value="Genomic_DNA"/>
</dbReference>
<feature type="region of interest" description="Disordered" evidence="1">
    <location>
        <begin position="1"/>
        <end position="53"/>
    </location>
</feature>
<name>A0ABQ9H3E4_9NEOP</name>
<protein>
    <submittedName>
        <fullName evidence="2">Uncharacterized protein</fullName>
    </submittedName>
</protein>
<feature type="compositionally biased region" description="Polar residues" evidence="1">
    <location>
        <begin position="44"/>
        <end position="53"/>
    </location>
</feature>
<dbReference type="Proteomes" id="UP001159363">
    <property type="component" value="Chromosome 6"/>
</dbReference>
<gene>
    <name evidence="2" type="ORF">PR048_019402</name>
</gene>
<sequence>MLISTAHRLSAGTDEGDDRPVFSRSSAGIKWRGKREVPEKTSRPAASSGTIPTCENLVTRPGIEPEAAVVWWLDYSPPTPANRFRFPTGSLPDFRMWESCQTMTLLSAFSRGSPVPCALSFRRCSILRFPLIGSQDLDVKSHPNLFTHSLTNDQMRTVNRSTARKVLVTRTLAEGVILGPTAQRYGGNNYRLACRSDEALGVRVSVARVSLPRFLTLLGEGGGWGRDQPALKFGIWPVHAAKLGPALVERRMKWLLEAWTMITICWALWNLSPVSRTDGNRGPALAHAANSVRITSRTSGCSEEIDWALHVKFLKFLLGQLGMEHACLPPRRTGLNTRPGHWIFAVGRRVFSGISRLPRSIFTSITLLGPQDLAVKSHTNLFTHSPNLSFRDTSVQMFTRLRPQLTRASFVLEQAASKIRGCVKGRRGPSVARDRQAKSRRELIDRSRGCAGTTNSGEEERKERMFVVLQQQARWQGSKASASEEGLIVSYKPVVKYQADSILVGKNISICSEFDPAFDHIGGKMLVLFTHMEYCERDQTLESSRAQYHVYGRP</sequence>